<feature type="non-terminal residue" evidence="3">
    <location>
        <position position="1"/>
    </location>
</feature>
<feature type="transmembrane region" description="Helical" evidence="1">
    <location>
        <begin position="70"/>
        <end position="93"/>
    </location>
</feature>
<dbReference type="RefSeq" id="XP_007398727.1">
    <property type="nucleotide sequence ID" value="XM_007398665.1"/>
</dbReference>
<keyword evidence="1" id="KW-0472">Membrane</keyword>
<feature type="chain" id="PRO_5003885191" evidence="2">
    <location>
        <begin position="18"/>
        <end position="341"/>
    </location>
</feature>
<sequence>MYTFVPLSSLLLLGCLACCPRLFWKYEIHPPESHPPYFPPPLPYFLVSSALWSLAYLLRTPIFALVSSVFDGFSPVLVTLAFNVLHVLLYNVFRLSSLPILRIRDAMQHDIATWHDPAFYRVWWVALGWATIDVAVGIWQSYTQIALYRNVMVPEDRVPQVLAQGSEGGSMTNLLSADLEEAVPLSPRADTPKTTNSVPRTLDEAIRAAVDQDLEQLMNLKEREDVEEIYGLPVIKIPVFVSCLQRLDSILLSTGITLTLSASYLNSSLSLLVPKSNVTHLPSTNRPLLIAFPCIVLLNLFLNLIYTPLILPRIGVHTTAYISFLLGLGTFFTGLGLWGAL</sequence>
<evidence type="ECO:0000313" key="3">
    <source>
        <dbReference type="EMBL" id="EKM52380.1"/>
    </source>
</evidence>
<keyword evidence="4" id="KW-1185">Reference proteome</keyword>
<feature type="signal peptide" evidence="2">
    <location>
        <begin position="1"/>
        <end position="17"/>
    </location>
</feature>
<dbReference type="EMBL" id="JH930475">
    <property type="protein sequence ID" value="EKM52380.1"/>
    <property type="molecule type" value="Genomic_DNA"/>
</dbReference>
<keyword evidence="1" id="KW-0812">Transmembrane</keyword>
<dbReference type="STRING" id="650164.K5VZY3"/>
<keyword evidence="2" id="KW-0732">Signal</keyword>
<feature type="transmembrane region" description="Helical" evidence="1">
    <location>
        <begin position="287"/>
        <end position="306"/>
    </location>
</feature>
<dbReference type="KEGG" id="pco:PHACADRAFT_260710"/>
<name>K5VZY3_PHACS</name>
<feature type="transmembrane region" description="Helical" evidence="1">
    <location>
        <begin position="318"/>
        <end position="340"/>
    </location>
</feature>
<dbReference type="OrthoDB" id="3364069at2759"/>
<dbReference type="InParanoid" id="K5VZY3"/>
<dbReference type="Proteomes" id="UP000008370">
    <property type="component" value="Unassembled WGS sequence"/>
</dbReference>
<feature type="transmembrane region" description="Helical" evidence="1">
    <location>
        <begin position="41"/>
        <end position="58"/>
    </location>
</feature>
<dbReference type="AlphaFoldDB" id="K5VZY3"/>
<proteinExistence type="predicted"/>
<keyword evidence="1" id="KW-1133">Transmembrane helix</keyword>
<organism evidence="3 4">
    <name type="scientific">Phanerochaete carnosa (strain HHB-10118-sp)</name>
    <name type="common">White-rot fungus</name>
    <name type="synonym">Peniophora carnosa</name>
    <dbReference type="NCBI Taxonomy" id="650164"/>
    <lineage>
        <taxon>Eukaryota</taxon>
        <taxon>Fungi</taxon>
        <taxon>Dikarya</taxon>
        <taxon>Basidiomycota</taxon>
        <taxon>Agaricomycotina</taxon>
        <taxon>Agaricomycetes</taxon>
        <taxon>Polyporales</taxon>
        <taxon>Phanerochaetaceae</taxon>
        <taxon>Phanerochaete</taxon>
    </lineage>
</organism>
<reference evidence="3 4" key="1">
    <citation type="journal article" date="2012" name="BMC Genomics">
        <title>Comparative genomics of the white-rot fungi, Phanerochaete carnosa and P. chrysosporium, to elucidate the genetic basis of the distinct wood types they colonize.</title>
        <authorList>
            <person name="Suzuki H."/>
            <person name="MacDonald J."/>
            <person name="Syed K."/>
            <person name="Salamov A."/>
            <person name="Hori C."/>
            <person name="Aerts A."/>
            <person name="Henrissat B."/>
            <person name="Wiebenga A."/>
            <person name="vanKuyk P.A."/>
            <person name="Barry K."/>
            <person name="Lindquist E."/>
            <person name="LaButti K."/>
            <person name="Lapidus A."/>
            <person name="Lucas S."/>
            <person name="Coutinho P."/>
            <person name="Gong Y."/>
            <person name="Samejima M."/>
            <person name="Mahadevan R."/>
            <person name="Abou-Zaid M."/>
            <person name="de Vries R.P."/>
            <person name="Igarashi K."/>
            <person name="Yadav J.S."/>
            <person name="Grigoriev I.V."/>
            <person name="Master E.R."/>
        </authorList>
    </citation>
    <scope>NUCLEOTIDE SEQUENCE [LARGE SCALE GENOMIC DNA]</scope>
    <source>
        <strain evidence="3 4">HHB-10118-sp</strain>
    </source>
</reference>
<evidence type="ECO:0000313" key="4">
    <source>
        <dbReference type="Proteomes" id="UP000008370"/>
    </source>
</evidence>
<dbReference type="GeneID" id="18917796"/>
<protein>
    <submittedName>
        <fullName evidence="3">Uncharacterized protein</fullName>
    </submittedName>
</protein>
<evidence type="ECO:0000256" key="2">
    <source>
        <dbReference type="SAM" id="SignalP"/>
    </source>
</evidence>
<accession>K5VZY3</accession>
<dbReference type="HOGENOM" id="CLU_022490_1_0_1"/>
<evidence type="ECO:0000256" key="1">
    <source>
        <dbReference type="SAM" id="Phobius"/>
    </source>
</evidence>
<gene>
    <name evidence="3" type="ORF">PHACADRAFT_260710</name>
</gene>
<feature type="transmembrane region" description="Helical" evidence="1">
    <location>
        <begin position="122"/>
        <end position="142"/>
    </location>
</feature>